<dbReference type="RefSeq" id="WP_012149442.1">
    <property type="nucleotide sequence ID" value="NC_009881.1"/>
</dbReference>
<proteinExistence type="predicted"/>
<dbReference type="AlphaFoldDB" id="A8GN33"/>
<name>A8GN33_RICAH</name>
<sequence length="57" mass="6713">MEQKALELLLNEEYKSKILGLKDTEAITNNLFIDIHNTFTIGILPLKKLYSLWHRKI</sequence>
<evidence type="ECO:0000313" key="1">
    <source>
        <dbReference type="EMBL" id="ABV74808.1"/>
    </source>
</evidence>
<keyword evidence="1" id="KW-0067">ATP-binding</keyword>
<gene>
    <name evidence="1" type="ordered locus">A1C_02555</name>
</gene>
<keyword evidence="1" id="KW-0547">Nucleotide-binding</keyword>
<evidence type="ECO:0000313" key="2">
    <source>
        <dbReference type="Proteomes" id="UP000006830"/>
    </source>
</evidence>
<dbReference type="HOGENOM" id="CLU_194603_0_0_5"/>
<keyword evidence="2" id="KW-1185">Reference proteome</keyword>
<dbReference type="GO" id="GO:0005524">
    <property type="term" value="F:ATP binding"/>
    <property type="evidence" value="ECO:0007669"/>
    <property type="project" value="UniProtKB-KW"/>
</dbReference>
<dbReference type="KEGG" id="rak:A1C_02555"/>
<accession>A8GN33</accession>
<dbReference type="EMBL" id="CP000847">
    <property type="protein sequence ID" value="ABV74808.1"/>
    <property type="molecule type" value="Genomic_DNA"/>
</dbReference>
<organism evidence="1 2">
    <name type="scientific">Rickettsia akari (strain Hartford)</name>
    <dbReference type="NCBI Taxonomy" id="293614"/>
    <lineage>
        <taxon>Bacteria</taxon>
        <taxon>Pseudomonadati</taxon>
        <taxon>Pseudomonadota</taxon>
        <taxon>Alphaproteobacteria</taxon>
        <taxon>Rickettsiales</taxon>
        <taxon>Rickettsiaceae</taxon>
        <taxon>Rickettsieae</taxon>
        <taxon>Rickettsia</taxon>
        <taxon>spotted fever group</taxon>
    </lineage>
</organism>
<dbReference type="STRING" id="293614.A1C_02555"/>
<dbReference type="Proteomes" id="UP000006830">
    <property type="component" value="Chromosome"/>
</dbReference>
<protein>
    <submittedName>
        <fullName evidence="1">ABC transporter, ATP-binding protein</fullName>
    </submittedName>
</protein>
<reference evidence="1" key="1">
    <citation type="submission" date="2007-09" db="EMBL/GenBank/DDBJ databases">
        <title>Complete Genome Sequence of Rickettsia akari.</title>
        <authorList>
            <person name="Madan A."/>
            <person name="Fahey J."/>
            <person name="Helton E."/>
            <person name="Ketteman M."/>
            <person name="Madan A."/>
            <person name="Rodrigues S."/>
            <person name="Sanchez A."/>
            <person name="Whiting M."/>
            <person name="Dasch G."/>
            <person name="Eremeeva M."/>
        </authorList>
    </citation>
    <scope>NUCLEOTIDE SEQUENCE</scope>
    <source>
        <strain evidence="1">Hartford</strain>
    </source>
</reference>